<evidence type="ECO:0000313" key="1">
    <source>
        <dbReference type="EMBL" id="QNQ10722.1"/>
    </source>
</evidence>
<sequence length="66" mass="7508">MTVIVTRLIAAHRALNQEIAREVTRRMPDGFRLATLKKRRLAIKDNLHRHLAAARRATRGRSPAAI</sequence>
<keyword evidence="2" id="KW-1185">Reference proteome</keyword>
<reference evidence="1 2" key="1">
    <citation type="submission" date="2020-09" db="EMBL/GenBank/DDBJ databases">
        <title>Sphingomonas sp., a new species isolated from pork steak.</title>
        <authorList>
            <person name="Heidler von Heilborn D."/>
        </authorList>
    </citation>
    <scope>NUCLEOTIDE SEQUENCE [LARGE SCALE GENOMIC DNA]</scope>
    <source>
        <strain evidence="2">S8-3T</strain>
    </source>
</reference>
<proteinExistence type="predicted"/>
<dbReference type="Pfam" id="PF04325">
    <property type="entry name" value="DUF465"/>
    <property type="match status" value="1"/>
</dbReference>
<name>A0A7H0LM19_9SPHN</name>
<dbReference type="RefSeq" id="WP_187763012.1">
    <property type="nucleotide sequence ID" value="NZ_CP061038.1"/>
</dbReference>
<dbReference type="EMBL" id="CP061038">
    <property type="protein sequence ID" value="QNQ10722.1"/>
    <property type="molecule type" value="Genomic_DNA"/>
</dbReference>
<organism evidence="1 2">
    <name type="scientific">Sphingomonas alpina</name>
    <dbReference type="NCBI Taxonomy" id="653931"/>
    <lineage>
        <taxon>Bacteria</taxon>
        <taxon>Pseudomonadati</taxon>
        <taxon>Pseudomonadota</taxon>
        <taxon>Alphaproteobacteria</taxon>
        <taxon>Sphingomonadales</taxon>
        <taxon>Sphingomonadaceae</taxon>
        <taxon>Sphingomonas</taxon>
    </lineage>
</organism>
<dbReference type="Gene3D" id="6.10.280.50">
    <property type="match status" value="1"/>
</dbReference>
<dbReference type="InterPro" id="IPR038444">
    <property type="entry name" value="DUF465_sf"/>
</dbReference>
<accession>A0A7H0LM19</accession>
<evidence type="ECO:0000313" key="2">
    <source>
        <dbReference type="Proteomes" id="UP000516148"/>
    </source>
</evidence>
<dbReference type="Proteomes" id="UP000516148">
    <property type="component" value="Chromosome"/>
</dbReference>
<dbReference type="InterPro" id="IPR007420">
    <property type="entry name" value="DUF465"/>
</dbReference>
<gene>
    <name evidence="1" type="ORF">H3Z74_05875</name>
</gene>
<dbReference type="KEGG" id="spap:H3Z74_05875"/>
<protein>
    <submittedName>
        <fullName evidence="1">YdcH family protein</fullName>
    </submittedName>
</protein>
<dbReference type="AlphaFoldDB" id="A0A7H0LM19"/>